<evidence type="ECO:0000313" key="4">
    <source>
        <dbReference type="Proteomes" id="UP001056012"/>
    </source>
</evidence>
<reference evidence="3" key="1">
    <citation type="submission" date="2021-12" db="EMBL/GenBank/DDBJ databases">
        <title>Curvularia clavata genome.</title>
        <authorList>
            <person name="Cao Y."/>
        </authorList>
    </citation>
    <scope>NUCLEOTIDE SEQUENCE</scope>
    <source>
        <strain evidence="3">Yc1106</strain>
    </source>
</reference>
<organism evidence="3 4">
    <name type="scientific">Curvularia clavata</name>
    <dbReference type="NCBI Taxonomy" id="95742"/>
    <lineage>
        <taxon>Eukaryota</taxon>
        <taxon>Fungi</taxon>
        <taxon>Dikarya</taxon>
        <taxon>Ascomycota</taxon>
        <taxon>Pezizomycotina</taxon>
        <taxon>Dothideomycetes</taxon>
        <taxon>Pleosporomycetidae</taxon>
        <taxon>Pleosporales</taxon>
        <taxon>Pleosporineae</taxon>
        <taxon>Pleosporaceae</taxon>
        <taxon>Curvularia</taxon>
    </lineage>
</organism>
<proteinExistence type="predicted"/>
<dbReference type="VEuPathDB" id="FungiDB:yc1106_07672"/>
<dbReference type="Proteomes" id="UP001056012">
    <property type="component" value="Chromosome 6"/>
</dbReference>
<dbReference type="EMBL" id="CP089279">
    <property type="protein sequence ID" value="USP80398.1"/>
    <property type="molecule type" value="Genomic_DNA"/>
</dbReference>
<feature type="domain" description="DNA2/NAM7 helicase helicase" evidence="2">
    <location>
        <begin position="219"/>
        <end position="351"/>
    </location>
</feature>
<evidence type="ECO:0000256" key="1">
    <source>
        <dbReference type="SAM" id="MobiDB-lite"/>
    </source>
</evidence>
<feature type="compositionally biased region" description="Acidic residues" evidence="1">
    <location>
        <begin position="356"/>
        <end position="375"/>
    </location>
</feature>
<dbReference type="SUPFAM" id="SSF52540">
    <property type="entry name" value="P-loop containing nucleoside triphosphate hydrolases"/>
    <property type="match status" value="1"/>
</dbReference>
<accession>A0A9Q8ZGQ5</accession>
<evidence type="ECO:0000313" key="3">
    <source>
        <dbReference type="EMBL" id="USP80398.1"/>
    </source>
</evidence>
<sequence>MATIEQEHSANPILRWWAQNKNLIHELESIERPGYTLTRVRIATFLAGASQLYYAHIVIPPAKDDAPNTHFRKGSTLDIITATPYTHANKYARYLRRPRLQRSFVVDPVFKEGIHIVNTTNFESSKDLRDAIGDLAGIRYYIRERVPTVGVRRAINTINHMYLSQEGFCQEIQLLLANNTRSLPTVDYFESLTQVYRADAVAQELQHMAARLSTEQLQVLTALRQIHAGLLLVQGPGGVGKSEILVGLSALHYRLEARRAQDKTKRLTPPIWAVSPINKQLDDITVKLFNRCQEERSDLLREGIDAPPPIFIRRHMGSTEKRVYRKEAEAQRMHVRRETLPPYFEGLPEDTKDTNNDNDDDDAEEEDEETRLETQ</sequence>
<protein>
    <recommendedName>
        <fullName evidence="2">DNA2/NAM7 helicase helicase domain-containing protein</fullName>
    </recommendedName>
</protein>
<dbReference type="Gene3D" id="3.40.50.300">
    <property type="entry name" value="P-loop containing nucleotide triphosphate hydrolases"/>
    <property type="match status" value="1"/>
</dbReference>
<dbReference type="Pfam" id="PF13086">
    <property type="entry name" value="AAA_11"/>
    <property type="match status" value="1"/>
</dbReference>
<gene>
    <name evidence="3" type="ORF">yc1106_07672</name>
</gene>
<dbReference type="InterPro" id="IPR041677">
    <property type="entry name" value="DNA2/NAM7_AAA_11"/>
</dbReference>
<keyword evidence="4" id="KW-1185">Reference proteome</keyword>
<feature type="region of interest" description="Disordered" evidence="1">
    <location>
        <begin position="328"/>
        <end position="375"/>
    </location>
</feature>
<name>A0A9Q8ZGQ5_CURCL</name>
<evidence type="ECO:0000259" key="2">
    <source>
        <dbReference type="Pfam" id="PF13086"/>
    </source>
</evidence>
<dbReference type="InterPro" id="IPR027417">
    <property type="entry name" value="P-loop_NTPase"/>
</dbReference>
<feature type="compositionally biased region" description="Basic and acidic residues" evidence="1">
    <location>
        <begin position="328"/>
        <end position="339"/>
    </location>
</feature>
<dbReference type="GO" id="GO:0004386">
    <property type="term" value="F:helicase activity"/>
    <property type="evidence" value="ECO:0007669"/>
    <property type="project" value="InterPro"/>
</dbReference>
<dbReference type="AlphaFoldDB" id="A0A9Q8ZGQ5"/>